<dbReference type="AlphaFoldDB" id="A0A4R4ZGQ5"/>
<evidence type="ECO:0000313" key="1">
    <source>
        <dbReference type="EMBL" id="TDD57723.1"/>
    </source>
</evidence>
<keyword evidence="2" id="KW-1185">Reference proteome</keyword>
<dbReference type="Proteomes" id="UP000295124">
    <property type="component" value="Unassembled WGS sequence"/>
</dbReference>
<comment type="caution">
    <text evidence="1">The sequence shown here is derived from an EMBL/GenBank/DDBJ whole genome shotgun (WGS) entry which is preliminary data.</text>
</comment>
<dbReference type="OrthoDB" id="3822959at2"/>
<name>A0A4R4ZGQ5_9ACTN</name>
<gene>
    <name evidence="1" type="ORF">E1263_22430</name>
</gene>
<reference evidence="1 2" key="1">
    <citation type="submission" date="2019-03" db="EMBL/GenBank/DDBJ databases">
        <title>Draft genome sequences of novel Actinobacteria.</title>
        <authorList>
            <person name="Sahin N."/>
            <person name="Ay H."/>
            <person name="Saygin H."/>
        </authorList>
    </citation>
    <scope>NUCLEOTIDE SEQUENCE [LARGE SCALE GENOMIC DNA]</scope>
    <source>
        <strain evidence="1 2">JCM 13523</strain>
    </source>
</reference>
<protein>
    <submittedName>
        <fullName evidence="1">Uncharacterized protein</fullName>
    </submittedName>
</protein>
<accession>A0A4R4ZGQ5</accession>
<sequence length="290" mass="31463">MSSLNNGYGCSWSSRSRLLILLLPFLLAACGTTPPQPAAIVLPITRPSAPSQPYDAFRGDLLDAIVATVLADRDQCMAKAGHPELQKNTAARPVTGSFNDLRVNLGSFGATSADEARQRGFGRVLPAAPPAVRNSSRSFADAIARCTQEANAHRGPNAGEVQSRYYDLGNQLRMALRPVYADTMPDRFAVPILACLQREGFRSKSADVRTFGVQFAKQATPYVPTSQESALAVAWYECTTAAGWPRFQLNRALALEVTAVRRFKPQLDELTPAIEALVPHASYPQVSSER</sequence>
<evidence type="ECO:0000313" key="2">
    <source>
        <dbReference type="Proteomes" id="UP000295124"/>
    </source>
</evidence>
<dbReference type="EMBL" id="SMKX01000067">
    <property type="protein sequence ID" value="TDD57723.1"/>
    <property type="molecule type" value="Genomic_DNA"/>
</dbReference>
<organism evidence="1 2">
    <name type="scientific">Kribbella antibiotica</name>
    <dbReference type="NCBI Taxonomy" id="190195"/>
    <lineage>
        <taxon>Bacteria</taxon>
        <taxon>Bacillati</taxon>
        <taxon>Actinomycetota</taxon>
        <taxon>Actinomycetes</taxon>
        <taxon>Propionibacteriales</taxon>
        <taxon>Kribbellaceae</taxon>
        <taxon>Kribbella</taxon>
    </lineage>
</organism>
<proteinExistence type="predicted"/>
<dbReference type="RefSeq" id="WP_132170483.1">
    <property type="nucleotide sequence ID" value="NZ_SMKX01000067.1"/>
</dbReference>